<accession>A0A0V0HSF2</accession>
<dbReference type="PIRSF" id="PIRSF009193">
    <property type="entry name" value="UCP009193"/>
    <property type="match status" value="1"/>
</dbReference>
<feature type="compositionally biased region" description="Polar residues" evidence="1">
    <location>
        <begin position="167"/>
        <end position="179"/>
    </location>
</feature>
<dbReference type="PANTHER" id="PTHR33675:SF1">
    <property type="entry name" value="HOLOCARBOXYLASE SYNTHETASE"/>
    <property type="match status" value="1"/>
</dbReference>
<feature type="region of interest" description="Disordered" evidence="1">
    <location>
        <begin position="86"/>
        <end position="136"/>
    </location>
</feature>
<dbReference type="InterPro" id="IPR029196">
    <property type="entry name" value="HAPSTR1-like"/>
</dbReference>
<reference evidence="2" key="1">
    <citation type="submission" date="2015-12" db="EMBL/GenBank/DDBJ databases">
        <title>Gene expression during late stages of embryo sac development: a critical building block for successful pollen-pistil interactions.</title>
        <authorList>
            <person name="Liu Y."/>
            <person name="Joly V."/>
            <person name="Sabar M."/>
            <person name="Matton D.P."/>
        </authorList>
    </citation>
    <scope>NUCLEOTIDE SEQUENCE</scope>
</reference>
<keyword evidence="2" id="KW-0675">Receptor</keyword>
<evidence type="ECO:0000313" key="2">
    <source>
        <dbReference type="EMBL" id="JAP23063.1"/>
    </source>
</evidence>
<name>A0A0V0HSF2_SOLCH</name>
<dbReference type="PANTHER" id="PTHR33675">
    <property type="entry name" value="NUCLEAR RECEPTOR FAMILY 2 GROUP C PROTEIN"/>
    <property type="match status" value="1"/>
</dbReference>
<organism evidence="2">
    <name type="scientific">Solanum chacoense</name>
    <name type="common">Chaco potato</name>
    <dbReference type="NCBI Taxonomy" id="4108"/>
    <lineage>
        <taxon>Eukaryota</taxon>
        <taxon>Viridiplantae</taxon>
        <taxon>Streptophyta</taxon>
        <taxon>Embryophyta</taxon>
        <taxon>Tracheophyta</taxon>
        <taxon>Spermatophyta</taxon>
        <taxon>Magnoliopsida</taxon>
        <taxon>eudicotyledons</taxon>
        <taxon>Gunneridae</taxon>
        <taxon>Pentapetalae</taxon>
        <taxon>asterids</taxon>
        <taxon>lamiids</taxon>
        <taxon>Solanales</taxon>
        <taxon>Solanaceae</taxon>
        <taxon>Solanoideae</taxon>
        <taxon>Solaneae</taxon>
        <taxon>Solanum</taxon>
    </lineage>
</organism>
<dbReference type="EMBL" id="GEDG01015879">
    <property type="protein sequence ID" value="JAP23063.1"/>
    <property type="molecule type" value="Transcribed_RNA"/>
</dbReference>
<evidence type="ECO:0000256" key="1">
    <source>
        <dbReference type="SAM" id="MobiDB-lite"/>
    </source>
</evidence>
<dbReference type="InterPro" id="IPR016549">
    <property type="entry name" value="UCP009193"/>
</dbReference>
<sequence>MAKKRKSLASSIDEVDRTMYSTFCSAANSLSQLYSQALNQQKLSFQAGERHGLEKMYQWILRQQEGGSRVTTADMMNYLQSELDYSGEDHSMSPRPPQNQHSQPMHFANSGFPVSSGSIGVAAPGHGVRSDHDPQSKNYVFSNALSSPVRQSLQNYQVAQGGYFSNNVQPSNAARNNETNLHHQNRESNSYNSADASMDMHSDSPGHDFTY</sequence>
<dbReference type="Pfam" id="PF15251">
    <property type="entry name" value="TAPR1-like"/>
    <property type="match status" value="1"/>
</dbReference>
<protein>
    <submittedName>
        <fullName evidence="2">Putative nuclear receptor subfamily 2 group C member 2-like</fullName>
    </submittedName>
</protein>
<feature type="region of interest" description="Disordered" evidence="1">
    <location>
        <begin position="167"/>
        <end position="211"/>
    </location>
</feature>
<feature type="compositionally biased region" description="Basic and acidic residues" evidence="1">
    <location>
        <begin position="198"/>
        <end position="211"/>
    </location>
</feature>
<dbReference type="AlphaFoldDB" id="A0A0V0HSF2"/>
<proteinExistence type="predicted"/>